<gene>
    <name evidence="2" type="ORF">UT11_C0071G0008</name>
</gene>
<evidence type="ECO:0000256" key="1">
    <source>
        <dbReference type="SAM" id="Phobius"/>
    </source>
</evidence>
<comment type="caution">
    <text evidence="2">The sequence shown here is derived from an EMBL/GenBank/DDBJ whole genome shotgun (WGS) entry which is preliminary data.</text>
</comment>
<name>A0A0G0NKJ4_9BACT</name>
<sequence length="213" mass="24534">MLTDNSQSTVSKNSNCSQILAWIGSFIALVLLPLAYPSLTDGYGEFLEVLFFFIYIGIGLAALIFSSIVFIRSQIKQKSKTNIIGISLNIFIIILIILFIWVANYNSKINHMRYETPKTLKERQQLAQGLIDAYAAYKQDHGVYPDDLDEVVPDYYRPANYKKPINIPFMIHVNYWPGGLAFKRDKLYDRLQICYQLSDDEMSLDYTCEDIEK</sequence>
<evidence type="ECO:0000313" key="2">
    <source>
        <dbReference type="EMBL" id="KKQ86434.1"/>
    </source>
</evidence>
<keyword evidence="1" id="KW-0472">Membrane</keyword>
<feature type="transmembrane region" description="Helical" evidence="1">
    <location>
        <begin position="83"/>
        <end position="103"/>
    </location>
</feature>
<dbReference type="AlphaFoldDB" id="A0A0G0NKJ4"/>
<reference evidence="2 3" key="1">
    <citation type="journal article" date="2015" name="Nature">
        <title>rRNA introns, odd ribosomes, and small enigmatic genomes across a large radiation of phyla.</title>
        <authorList>
            <person name="Brown C.T."/>
            <person name="Hug L.A."/>
            <person name="Thomas B.C."/>
            <person name="Sharon I."/>
            <person name="Castelle C.J."/>
            <person name="Singh A."/>
            <person name="Wilkins M.J."/>
            <person name="Williams K.H."/>
            <person name="Banfield J.F."/>
        </authorList>
    </citation>
    <scope>NUCLEOTIDE SEQUENCE [LARGE SCALE GENOMIC DNA]</scope>
</reference>
<protein>
    <submittedName>
        <fullName evidence="2">Uncharacterized protein</fullName>
    </submittedName>
</protein>
<feature type="transmembrane region" description="Helical" evidence="1">
    <location>
        <begin position="49"/>
        <end position="71"/>
    </location>
</feature>
<accession>A0A0G0NKJ4</accession>
<proteinExistence type="predicted"/>
<organism evidence="2 3">
    <name type="scientific">Berkelbacteria bacterium GW2011_GWA2_38_9</name>
    <dbReference type="NCBI Taxonomy" id="1618334"/>
    <lineage>
        <taxon>Bacteria</taxon>
        <taxon>Candidatus Berkelbacteria</taxon>
    </lineage>
</organism>
<keyword evidence="1" id="KW-1133">Transmembrane helix</keyword>
<evidence type="ECO:0000313" key="3">
    <source>
        <dbReference type="Proteomes" id="UP000033934"/>
    </source>
</evidence>
<dbReference type="Proteomes" id="UP000033934">
    <property type="component" value="Unassembled WGS sequence"/>
</dbReference>
<feature type="transmembrane region" description="Helical" evidence="1">
    <location>
        <begin position="20"/>
        <end position="37"/>
    </location>
</feature>
<keyword evidence="1" id="KW-0812">Transmembrane</keyword>
<dbReference type="EMBL" id="LBVO01000071">
    <property type="protein sequence ID" value="KKQ86434.1"/>
    <property type="molecule type" value="Genomic_DNA"/>
</dbReference>